<dbReference type="Pfam" id="PF02894">
    <property type="entry name" value="GFO_IDH_MocA_C"/>
    <property type="match status" value="1"/>
</dbReference>
<reference evidence="2" key="1">
    <citation type="journal article" date="2014" name="Front. Microbiol.">
        <title>High frequency of phylogenetically diverse reductive dehalogenase-homologous genes in deep subseafloor sedimentary metagenomes.</title>
        <authorList>
            <person name="Kawai M."/>
            <person name="Futagami T."/>
            <person name="Toyoda A."/>
            <person name="Takaki Y."/>
            <person name="Nishi S."/>
            <person name="Hori S."/>
            <person name="Arai W."/>
            <person name="Tsubouchi T."/>
            <person name="Morono Y."/>
            <person name="Uchiyama I."/>
            <person name="Ito T."/>
            <person name="Fujiyama A."/>
            <person name="Inagaki F."/>
            <person name="Takami H."/>
        </authorList>
    </citation>
    <scope>NUCLEOTIDE SEQUENCE</scope>
    <source>
        <strain evidence="2">Expedition CK06-06</strain>
    </source>
</reference>
<dbReference type="Gene3D" id="3.30.360.10">
    <property type="entry name" value="Dihydrodipicolinate Reductase, domain 2"/>
    <property type="match status" value="1"/>
</dbReference>
<name>X1RJ77_9ZZZZ</name>
<gene>
    <name evidence="2" type="ORF">S06H3_56837</name>
</gene>
<evidence type="ECO:0000313" key="2">
    <source>
        <dbReference type="EMBL" id="GAI55614.1"/>
    </source>
</evidence>
<proteinExistence type="predicted"/>
<comment type="caution">
    <text evidence="2">The sequence shown here is derived from an EMBL/GenBank/DDBJ whole genome shotgun (WGS) entry which is preliminary data.</text>
</comment>
<feature type="domain" description="Gfo/Idh/MocA-like oxidoreductase C-terminal" evidence="1">
    <location>
        <begin position="5"/>
        <end position="121"/>
    </location>
</feature>
<dbReference type="InterPro" id="IPR004104">
    <property type="entry name" value="Gfo/Idh/MocA-like_OxRdtase_C"/>
</dbReference>
<organism evidence="2">
    <name type="scientific">marine sediment metagenome</name>
    <dbReference type="NCBI Taxonomy" id="412755"/>
    <lineage>
        <taxon>unclassified sequences</taxon>
        <taxon>metagenomes</taxon>
        <taxon>ecological metagenomes</taxon>
    </lineage>
</organism>
<protein>
    <recommendedName>
        <fullName evidence="1">Gfo/Idh/MocA-like oxidoreductase C-terminal domain-containing protein</fullName>
    </recommendedName>
</protein>
<feature type="non-terminal residue" evidence="2">
    <location>
        <position position="1"/>
    </location>
</feature>
<accession>X1RJ77</accession>
<dbReference type="AlphaFoldDB" id="X1RJ77"/>
<evidence type="ECO:0000259" key="1">
    <source>
        <dbReference type="Pfam" id="PF02894"/>
    </source>
</evidence>
<sequence length="124" mass="13833">STGRKNSFTWEINGTKGSIAFNLEDLNHLQVYLAETPTKEAKGFANVSVTEPCHSLQAAILPPGHNAGWEYGHLHALNHFIDCVANDKPVEPYGASFEDAYKVQVIMEAINESSRARQRIEMKY</sequence>
<dbReference type="EMBL" id="BARV01036604">
    <property type="protein sequence ID" value="GAI55614.1"/>
    <property type="molecule type" value="Genomic_DNA"/>
</dbReference>